<dbReference type="UniPathway" id="UPA00143"/>
<dbReference type="eggNOG" id="KOG3002">
    <property type="taxonomic scope" value="Eukaryota"/>
</dbReference>
<dbReference type="Gene3D" id="2.60.210.10">
    <property type="entry name" value="Apoptosis, Tumor Necrosis Factor Receptor Associated Protein 2, Chain A"/>
    <property type="match status" value="1"/>
</dbReference>
<dbReference type="PhylomeDB" id="B3RLR7"/>
<proteinExistence type="inferred from homology"/>
<comment type="domain">
    <text evidence="10">The RING-type zinc finger domain is essential for ubiquitin ligase activity.</text>
</comment>
<evidence type="ECO:0000256" key="8">
    <source>
        <dbReference type="ARBA" id="ARBA00022833"/>
    </source>
</evidence>
<protein>
    <recommendedName>
        <fullName evidence="10">E3 ubiquitin-protein ligase</fullName>
        <ecNumber evidence="10">2.3.2.27</ecNumber>
    </recommendedName>
</protein>
<comment type="pathway">
    <text evidence="2 10">Protein modification; protein ubiquitination.</text>
</comment>
<evidence type="ECO:0000256" key="4">
    <source>
        <dbReference type="ARBA" id="ARBA00022679"/>
    </source>
</evidence>
<dbReference type="CTD" id="6749249"/>
<keyword evidence="15" id="KW-1185">Reference proteome</keyword>
<name>B3RLR7_TRIAD</name>
<dbReference type="EMBL" id="DS985241">
    <property type="protein sequence ID" value="EDV28832.1"/>
    <property type="molecule type" value="Genomic_DNA"/>
</dbReference>
<keyword evidence="8 10" id="KW-0862">Zinc</keyword>
<dbReference type="SUPFAM" id="SSF57850">
    <property type="entry name" value="RING/U-box"/>
    <property type="match status" value="1"/>
</dbReference>
<evidence type="ECO:0000256" key="10">
    <source>
        <dbReference type="RuleBase" id="RU201113"/>
    </source>
</evidence>
<dbReference type="Pfam" id="PF03145">
    <property type="entry name" value="Sina_TRAF"/>
    <property type="match status" value="1"/>
</dbReference>
<dbReference type="Pfam" id="PF21361">
    <property type="entry name" value="Sina_ZnF"/>
    <property type="match status" value="1"/>
</dbReference>
<dbReference type="InterPro" id="IPR001841">
    <property type="entry name" value="Znf_RING"/>
</dbReference>
<dbReference type="GeneID" id="6749249"/>
<comment type="function">
    <text evidence="10">E3 ubiquitin-protein ligase that mediates ubiquitination and subsequent proteasomal degradation of target proteins. E3 ubiquitin ligases accept ubiquitin from an E2 ubiquitin-conjugating enzyme in the form of a thioester and then directly transfers the ubiquitin to targeted substrates.</text>
</comment>
<comment type="similarity">
    <text evidence="3 10">Belongs to the SINA (Seven in absentia) family.</text>
</comment>
<dbReference type="Pfam" id="PF21362">
    <property type="entry name" value="Sina_RING"/>
    <property type="match status" value="1"/>
</dbReference>
<keyword evidence="7 10" id="KW-0833">Ubl conjugation pathway</keyword>
<dbReference type="SUPFAM" id="SSF49599">
    <property type="entry name" value="TRAF domain-like"/>
    <property type="match status" value="1"/>
</dbReference>
<organism evidence="14 15">
    <name type="scientific">Trichoplax adhaerens</name>
    <name type="common">Trichoplax reptans</name>
    <dbReference type="NCBI Taxonomy" id="10228"/>
    <lineage>
        <taxon>Eukaryota</taxon>
        <taxon>Metazoa</taxon>
        <taxon>Placozoa</taxon>
        <taxon>Uniplacotomia</taxon>
        <taxon>Trichoplacea</taxon>
        <taxon>Trichoplacidae</taxon>
        <taxon>Trichoplax</taxon>
    </lineage>
</organism>
<dbReference type="KEGG" id="tad:TRIADDRAFT_19965"/>
<dbReference type="InterPro" id="IPR008974">
    <property type="entry name" value="TRAF-like"/>
</dbReference>
<dbReference type="AlphaFoldDB" id="B3RLR7"/>
<sequence length="290" mass="33241">MDERSDAGLNEQTATDSHQNDEDSNYKQIKRKHEDNQSGDQFSSIINLFECPVCYDYVLPPIKQCTRGHLICEKCRLKILKCPVCNETFETDVRNLQMEKLARTLVFPCKFRQSGCQLCFSPDERKIHEDSCPFRIYSCPFPITCRWQGSLDSVVSHIVNSHKTVPMQDGEDVVFSFVITSEVTVWAMIQKCHDQHFLVLVRKIEMSHYIYQLYALVQVIAPKSIARNFAYVLTLKDEQRRLALESSPISINDCIDDAIAVRDCLSVDFVTAKSFSQDGNIRLLVAIKAI</sequence>
<dbReference type="GO" id="GO:0016567">
    <property type="term" value="P:protein ubiquitination"/>
    <property type="evidence" value="ECO:0007669"/>
    <property type="project" value="UniProtKB-UniPathway"/>
</dbReference>
<evidence type="ECO:0000259" key="12">
    <source>
        <dbReference type="PROSITE" id="PS50089"/>
    </source>
</evidence>
<dbReference type="PANTHER" id="PTHR45877:SF2">
    <property type="entry name" value="E3 UBIQUITIN-PROTEIN LIGASE SINA-RELATED"/>
    <property type="match status" value="1"/>
</dbReference>
<dbReference type="PANTHER" id="PTHR45877">
    <property type="entry name" value="E3 UBIQUITIN-PROTEIN LIGASE SIAH2"/>
    <property type="match status" value="1"/>
</dbReference>
<gene>
    <name evidence="14" type="ORF">TRIADDRAFT_19965</name>
</gene>
<evidence type="ECO:0000256" key="7">
    <source>
        <dbReference type="ARBA" id="ARBA00022786"/>
    </source>
</evidence>
<reference evidence="14 15" key="1">
    <citation type="journal article" date="2008" name="Nature">
        <title>The Trichoplax genome and the nature of placozoans.</title>
        <authorList>
            <person name="Srivastava M."/>
            <person name="Begovic E."/>
            <person name="Chapman J."/>
            <person name="Putnam N.H."/>
            <person name="Hellsten U."/>
            <person name="Kawashima T."/>
            <person name="Kuo A."/>
            <person name="Mitros T."/>
            <person name="Salamov A."/>
            <person name="Carpenter M.L."/>
            <person name="Signorovitch A.Y."/>
            <person name="Moreno M.A."/>
            <person name="Kamm K."/>
            <person name="Grimwood J."/>
            <person name="Schmutz J."/>
            <person name="Shapiro H."/>
            <person name="Grigoriev I.V."/>
            <person name="Buss L.W."/>
            <person name="Schierwater B."/>
            <person name="Dellaporta S.L."/>
            <person name="Rokhsar D.S."/>
        </authorList>
    </citation>
    <scope>NUCLEOTIDE SEQUENCE [LARGE SCALE GENOMIC DNA]</scope>
    <source>
        <strain evidence="14 15">Grell-BS-1999</strain>
    </source>
</reference>
<evidence type="ECO:0000256" key="9">
    <source>
        <dbReference type="PROSITE-ProRule" id="PRU00455"/>
    </source>
</evidence>
<dbReference type="OMA" id="TSIAQFC"/>
<feature type="domain" description="SIAH-type" evidence="13">
    <location>
        <begin position="104"/>
        <end position="163"/>
    </location>
</feature>
<dbReference type="GO" id="GO:0043161">
    <property type="term" value="P:proteasome-mediated ubiquitin-dependent protein catabolic process"/>
    <property type="evidence" value="ECO:0000318"/>
    <property type="project" value="GO_Central"/>
</dbReference>
<dbReference type="STRING" id="10228.B3RLR7"/>
<dbReference type="InterPro" id="IPR049548">
    <property type="entry name" value="Sina-like_RING"/>
</dbReference>
<evidence type="ECO:0000256" key="1">
    <source>
        <dbReference type="ARBA" id="ARBA00000900"/>
    </source>
</evidence>
<keyword evidence="5 10" id="KW-0479">Metal-binding</keyword>
<dbReference type="PROSITE" id="PS50089">
    <property type="entry name" value="ZF_RING_2"/>
    <property type="match status" value="1"/>
</dbReference>
<evidence type="ECO:0000256" key="3">
    <source>
        <dbReference type="ARBA" id="ARBA00009119"/>
    </source>
</evidence>
<comment type="domain">
    <text evidence="10">The SBD domain (substrate-binding domain) mediates the interaction with substrate proteins. It is related to the TRAF family.</text>
</comment>
<dbReference type="FunFam" id="3.30.40.10:FF:000041">
    <property type="entry name" value="E3 ubiquitin-protein ligase SINAT3"/>
    <property type="match status" value="1"/>
</dbReference>
<dbReference type="InParanoid" id="B3RLR7"/>
<feature type="domain" description="RING-type" evidence="12">
    <location>
        <begin position="51"/>
        <end position="86"/>
    </location>
</feature>
<dbReference type="OrthoDB" id="941555at2759"/>
<keyword evidence="4" id="KW-0808">Transferase</keyword>
<dbReference type="InterPro" id="IPR004162">
    <property type="entry name" value="SINA-like_animal"/>
</dbReference>
<keyword evidence="6 9" id="KW-0863">Zinc-finger</keyword>
<dbReference type="GO" id="GO:0008270">
    <property type="term" value="F:zinc ion binding"/>
    <property type="evidence" value="ECO:0007669"/>
    <property type="project" value="UniProtKB-KW"/>
</dbReference>
<dbReference type="GO" id="GO:0031624">
    <property type="term" value="F:ubiquitin conjugating enzyme binding"/>
    <property type="evidence" value="ECO:0000318"/>
    <property type="project" value="GO_Central"/>
</dbReference>
<dbReference type="EC" id="2.3.2.27" evidence="10"/>
<dbReference type="RefSeq" id="XP_002108034.1">
    <property type="nucleotide sequence ID" value="XM_002107998.1"/>
</dbReference>
<evidence type="ECO:0000256" key="6">
    <source>
        <dbReference type="ARBA" id="ARBA00022771"/>
    </source>
</evidence>
<comment type="catalytic activity">
    <reaction evidence="1 10">
        <text>S-ubiquitinyl-[E2 ubiquitin-conjugating enzyme]-L-cysteine + [acceptor protein]-L-lysine = [E2 ubiquitin-conjugating enzyme]-L-cysteine + N(6)-ubiquitinyl-[acceptor protein]-L-lysine.</text>
        <dbReference type="EC" id="2.3.2.27"/>
    </reaction>
</comment>
<evidence type="ECO:0000256" key="2">
    <source>
        <dbReference type="ARBA" id="ARBA00004906"/>
    </source>
</evidence>
<dbReference type="InterPro" id="IPR013010">
    <property type="entry name" value="Znf_SIAH"/>
</dbReference>
<evidence type="ECO:0000313" key="14">
    <source>
        <dbReference type="EMBL" id="EDV28832.1"/>
    </source>
</evidence>
<evidence type="ECO:0000256" key="5">
    <source>
        <dbReference type="ARBA" id="ARBA00022723"/>
    </source>
</evidence>
<dbReference type="GO" id="GO:0061630">
    <property type="term" value="F:ubiquitin protein ligase activity"/>
    <property type="evidence" value="ECO:0000318"/>
    <property type="project" value="GO_Central"/>
</dbReference>
<accession>B3RLR7</accession>
<evidence type="ECO:0000259" key="13">
    <source>
        <dbReference type="PROSITE" id="PS51081"/>
    </source>
</evidence>
<dbReference type="Gene3D" id="3.30.40.10">
    <property type="entry name" value="Zinc/RING finger domain, C3HC4 (zinc finger)"/>
    <property type="match status" value="2"/>
</dbReference>
<evidence type="ECO:0000256" key="11">
    <source>
        <dbReference type="SAM" id="MobiDB-lite"/>
    </source>
</evidence>
<dbReference type="HOGENOM" id="CLU_028215_0_1_1"/>
<feature type="region of interest" description="Disordered" evidence="11">
    <location>
        <begin position="1"/>
        <end position="38"/>
    </location>
</feature>
<dbReference type="FunCoup" id="B3RLR7">
    <property type="interactions" value="1860"/>
</dbReference>
<dbReference type="GO" id="GO:0005737">
    <property type="term" value="C:cytoplasm"/>
    <property type="evidence" value="ECO:0000318"/>
    <property type="project" value="GO_Central"/>
</dbReference>
<dbReference type="InterPro" id="IPR013083">
    <property type="entry name" value="Znf_RING/FYVE/PHD"/>
</dbReference>
<dbReference type="Proteomes" id="UP000009022">
    <property type="component" value="Unassembled WGS sequence"/>
</dbReference>
<dbReference type="InterPro" id="IPR018121">
    <property type="entry name" value="7-in-absentia-prot_TRAF-dom"/>
</dbReference>
<dbReference type="PROSITE" id="PS51081">
    <property type="entry name" value="ZF_SIAH"/>
    <property type="match status" value="1"/>
</dbReference>
<evidence type="ECO:0000313" key="15">
    <source>
        <dbReference type="Proteomes" id="UP000009022"/>
    </source>
</evidence>